<evidence type="ECO:0000256" key="8">
    <source>
        <dbReference type="ARBA" id="ARBA00031306"/>
    </source>
</evidence>
<evidence type="ECO:0000256" key="2">
    <source>
        <dbReference type="ARBA" id="ARBA00016337"/>
    </source>
</evidence>
<dbReference type="Gene3D" id="3.10.520.10">
    <property type="entry name" value="ApbE-like domains"/>
    <property type="match status" value="1"/>
</dbReference>
<dbReference type="InterPro" id="IPR003374">
    <property type="entry name" value="ApbE-like_sf"/>
</dbReference>
<dbReference type="PANTHER" id="PTHR30040">
    <property type="entry name" value="THIAMINE BIOSYNTHESIS LIPOPROTEIN APBE"/>
    <property type="match status" value="1"/>
</dbReference>
<keyword evidence="3 10" id="KW-0285">Flavoprotein</keyword>
<organism evidence="12 13">
    <name type="scientific">Sulfuricella denitrificans (strain DSM 22764 / NBRC 105220 / skB26)</name>
    <dbReference type="NCBI Taxonomy" id="1163617"/>
    <lineage>
        <taxon>Bacteria</taxon>
        <taxon>Pseudomonadati</taxon>
        <taxon>Pseudomonadota</taxon>
        <taxon>Betaproteobacteria</taxon>
        <taxon>Nitrosomonadales</taxon>
        <taxon>Sulfuricellaceae</taxon>
        <taxon>Sulfuricella</taxon>
    </lineage>
</organism>
<feature type="binding site" evidence="11">
    <location>
        <position position="308"/>
    </location>
    <ligand>
        <name>Mg(2+)</name>
        <dbReference type="ChEBI" id="CHEBI:18420"/>
    </ligand>
</feature>
<dbReference type="SUPFAM" id="SSF143631">
    <property type="entry name" value="ApbE-like"/>
    <property type="match status" value="1"/>
</dbReference>
<evidence type="ECO:0000313" key="13">
    <source>
        <dbReference type="Proteomes" id="UP000015559"/>
    </source>
</evidence>
<comment type="similarity">
    <text evidence="10">Belongs to the ApbE family.</text>
</comment>
<dbReference type="STRING" id="1163617.SCD_n00082"/>
<evidence type="ECO:0000256" key="10">
    <source>
        <dbReference type="PIRNR" id="PIRNR006268"/>
    </source>
</evidence>
<keyword evidence="13" id="KW-1185">Reference proteome</keyword>
<proteinExistence type="inferred from homology"/>
<accession>S6AE05</accession>
<comment type="cofactor">
    <cofactor evidence="11">
        <name>Mg(2+)</name>
        <dbReference type="ChEBI" id="CHEBI:18420"/>
    </cofactor>
    <cofactor evidence="11">
        <name>Mn(2+)</name>
        <dbReference type="ChEBI" id="CHEBI:29035"/>
    </cofactor>
    <text evidence="11">Magnesium. Can also use manganese.</text>
</comment>
<evidence type="ECO:0000256" key="1">
    <source>
        <dbReference type="ARBA" id="ARBA00011955"/>
    </source>
</evidence>
<dbReference type="Pfam" id="PF02424">
    <property type="entry name" value="ApbE"/>
    <property type="match status" value="1"/>
</dbReference>
<sequence length="366" mass="39690">MRRETLGSANFRVLLTPHPSPLTILLTTFVLLFALAGCAKETPVYHEQSFVFGTMVDVTIAGEEPARARELSSKVLADFDYLHRTLHAWEPGALSRMNAVFAQSPSKVAVVPGLVPIIQDATRLSEMSGGLFNPAIGKLIKLWGFQGDEFTPQQPDPREIKALVQANPRMTDIVFEGILFYSKNPAVQLDLGGYAKGYALDLAAEYLRTQGVKGALINIGGNIIAIGSRGGQPWRVGVQHPRKAGAIASLELHDGEAIGTSGDYQRYFEFDGKRYCHIIDPRTGYPAQGVQAVTVLIPKGSHAGTLSDVASKPAFIAGVKGWRTAAQAMGAESAMLIDERGEVYLTAAMNKRLEFQEKGLVFHEVP</sequence>
<dbReference type="PANTHER" id="PTHR30040:SF2">
    <property type="entry name" value="FAD:PROTEIN FMN TRANSFERASE"/>
    <property type="match status" value="1"/>
</dbReference>
<keyword evidence="4 10" id="KW-0808">Transferase</keyword>
<reference evidence="12 13" key="1">
    <citation type="journal article" date="2012" name="Appl. Environ. Microbiol.">
        <title>Draft genome sequence of a psychrotolerant sulfur-oxidizing bacterium, Sulfuricella denitrificans skB26, and proteomic insights into cold adaptation.</title>
        <authorList>
            <person name="Watanabe T."/>
            <person name="Kojima H."/>
            <person name="Fukui M."/>
        </authorList>
    </citation>
    <scope>NUCLEOTIDE SEQUENCE [LARGE SCALE GENOMIC DNA]</scope>
    <source>
        <strain evidence="13">skB26</strain>
    </source>
</reference>
<dbReference type="EC" id="2.7.1.180" evidence="1 10"/>
<dbReference type="InterPro" id="IPR024932">
    <property type="entry name" value="ApbE"/>
</dbReference>
<dbReference type="HOGENOM" id="CLU_044403_1_2_4"/>
<evidence type="ECO:0000256" key="6">
    <source>
        <dbReference type="ARBA" id="ARBA00022827"/>
    </source>
</evidence>
<dbReference type="GO" id="GO:0046872">
    <property type="term" value="F:metal ion binding"/>
    <property type="evidence" value="ECO:0007669"/>
    <property type="project" value="UniProtKB-UniRule"/>
</dbReference>
<evidence type="ECO:0000256" key="5">
    <source>
        <dbReference type="ARBA" id="ARBA00022723"/>
    </source>
</evidence>
<gene>
    <name evidence="12" type="ORF">SCD_n00082</name>
</gene>
<evidence type="ECO:0000256" key="4">
    <source>
        <dbReference type="ARBA" id="ARBA00022679"/>
    </source>
</evidence>
<comment type="catalytic activity">
    <reaction evidence="9 10">
        <text>L-threonyl-[protein] + FAD = FMN-L-threonyl-[protein] + AMP + H(+)</text>
        <dbReference type="Rhea" id="RHEA:36847"/>
        <dbReference type="Rhea" id="RHEA-COMP:11060"/>
        <dbReference type="Rhea" id="RHEA-COMP:11061"/>
        <dbReference type="ChEBI" id="CHEBI:15378"/>
        <dbReference type="ChEBI" id="CHEBI:30013"/>
        <dbReference type="ChEBI" id="CHEBI:57692"/>
        <dbReference type="ChEBI" id="CHEBI:74257"/>
        <dbReference type="ChEBI" id="CHEBI:456215"/>
        <dbReference type="EC" id="2.7.1.180"/>
    </reaction>
</comment>
<dbReference type="AlphaFoldDB" id="S6AE05"/>
<name>S6AE05_SULDS</name>
<evidence type="ECO:0000256" key="11">
    <source>
        <dbReference type="PIRSR" id="PIRSR006268-2"/>
    </source>
</evidence>
<dbReference type="Proteomes" id="UP000015559">
    <property type="component" value="Chromosome"/>
</dbReference>
<evidence type="ECO:0000313" key="12">
    <source>
        <dbReference type="EMBL" id="BAN33931.1"/>
    </source>
</evidence>
<dbReference type="eggNOG" id="COG1477">
    <property type="taxonomic scope" value="Bacteria"/>
</dbReference>
<dbReference type="PIRSF" id="PIRSF006268">
    <property type="entry name" value="ApbE"/>
    <property type="match status" value="1"/>
</dbReference>
<feature type="binding site" evidence="11">
    <location>
        <position position="193"/>
    </location>
    <ligand>
        <name>Mg(2+)</name>
        <dbReference type="ChEBI" id="CHEBI:18420"/>
    </ligand>
</feature>
<dbReference type="RefSeq" id="WP_009207124.1">
    <property type="nucleotide sequence ID" value="NC_022357.1"/>
</dbReference>
<keyword evidence="5 10" id="KW-0479">Metal-binding</keyword>
<evidence type="ECO:0000256" key="3">
    <source>
        <dbReference type="ARBA" id="ARBA00022630"/>
    </source>
</evidence>
<protein>
    <recommendedName>
        <fullName evidence="2 10">FAD:protein FMN transferase</fullName>
        <ecNumber evidence="1 10">2.7.1.180</ecNumber>
    </recommendedName>
    <alternativeName>
        <fullName evidence="8 10">Flavin transferase</fullName>
    </alternativeName>
</protein>
<keyword evidence="6 10" id="KW-0274">FAD</keyword>
<dbReference type="EMBL" id="AP013066">
    <property type="protein sequence ID" value="BAN33931.1"/>
    <property type="molecule type" value="Genomic_DNA"/>
</dbReference>
<dbReference type="GO" id="GO:0016740">
    <property type="term" value="F:transferase activity"/>
    <property type="evidence" value="ECO:0007669"/>
    <property type="project" value="UniProtKB-UniRule"/>
</dbReference>
<evidence type="ECO:0000256" key="9">
    <source>
        <dbReference type="ARBA" id="ARBA00048540"/>
    </source>
</evidence>
<dbReference type="KEGG" id="sdr:SCD_n00082"/>
<evidence type="ECO:0000256" key="7">
    <source>
        <dbReference type="ARBA" id="ARBA00022842"/>
    </source>
</evidence>
<keyword evidence="7 10" id="KW-0460">Magnesium</keyword>
<keyword evidence="12" id="KW-0449">Lipoprotein</keyword>